<protein>
    <recommendedName>
        <fullName evidence="2">DUF7932 domain-containing protein</fullName>
    </recommendedName>
</protein>
<gene>
    <name evidence="3" type="ORF">B0T16DRAFT_391142</name>
</gene>
<feature type="region of interest" description="Disordered" evidence="1">
    <location>
        <begin position="1"/>
        <end position="57"/>
    </location>
</feature>
<dbReference type="Proteomes" id="UP001174936">
    <property type="component" value="Unassembled WGS sequence"/>
</dbReference>
<feature type="compositionally biased region" description="Low complexity" evidence="1">
    <location>
        <begin position="194"/>
        <end position="205"/>
    </location>
</feature>
<feature type="compositionally biased region" description="Polar residues" evidence="1">
    <location>
        <begin position="1"/>
        <end position="11"/>
    </location>
</feature>
<proteinExistence type="predicted"/>
<sequence>MTPEKLNTLQISAAGDPGSNGTQSWDSSSSREAPLATPGRAGRAARAPTQGSLGRDVSVKVRCSPDGSVLIEPVDSASGPGHFRTVSPAHDFFINCRGGNGGRGGVGENGQRGGKGWTSRVSRRRVNSPNPLHSDGTPAVGGAEKVASTEKPGAGGRGGRGGEGCSWTETCITSWTDSEGNPQTGTHTTHHSRPSGSSGAQGPPSRTCTLPLRAGRPGLDGSSRITVLRKCGAGEVYSDRYQLVVESFDVADENEDGINGPGEYLMVKNIWVQNIGAMPSPRHNPLHVHIRATPWLEPDTTQLLEFPNGIPTGATMQVPGVFRALIKNEQHQRASGEPFRRLKRCVPEFGGGESVVYEYPVAMSQLKSLDAVAIGDRVKFSNISAKPYGDAATPRRRVWSRIADADGTFDLVSVSDEEESTSQSVTQMVDIVEPVAQPERNPHRESQEKIRSMLQREIEQLLQTLYGPGQGKAAANKTRELSSEVKQNFAKMKKENPGFDVADRAHELCTRRLAEITKVPRGSGFVNLGDLDGVGGSVSMSAEELAEKRRVHERHLAQMKKDRAWSEKMLADMVSQR</sequence>
<organism evidence="3 4">
    <name type="scientific">Cercophora newfieldiana</name>
    <dbReference type="NCBI Taxonomy" id="92897"/>
    <lineage>
        <taxon>Eukaryota</taxon>
        <taxon>Fungi</taxon>
        <taxon>Dikarya</taxon>
        <taxon>Ascomycota</taxon>
        <taxon>Pezizomycotina</taxon>
        <taxon>Sordariomycetes</taxon>
        <taxon>Sordariomycetidae</taxon>
        <taxon>Sordariales</taxon>
        <taxon>Lasiosphaeriaceae</taxon>
        <taxon>Cercophora</taxon>
    </lineage>
</organism>
<reference evidence="3" key="1">
    <citation type="submission" date="2023-06" db="EMBL/GenBank/DDBJ databases">
        <title>Genome-scale phylogeny and comparative genomics of the fungal order Sordariales.</title>
        <authorList>
            <consortium name="Lawrence Berkeley National Laboratory"/>
            <person name="Hensen N."/>
            <person name="Bonometti L."/>
            <person name="Westerberg I."/>
            <person name="Brannstrom I.O."/>
            <person name="Guillou S."/>
            <person name="Cros-Aarteil S."/>
            <person name="Calhoun S."/>
            <person name="Haridas S."/>
            <person name="Kuo A."/>
            <person name="Mondo S."/>
            <person name="Pangilinan J."/>
            <person name="Riley R."/>
            <person name="Labutti K."/>
            <person name="Andreopoulos B."/>
            <person name="Lipzen A."/>
            <person name="Chen C."/>
            <person name="Yanf M."/>
            <person name="Daum C."/>
            <person name="Ng V."/>
            <person name="Clum A."/>
            <person name="Steindorff A."/>
            <person name="Ohm R."/>
            <person name="Martin F."/>
            <person name="Silar P."/>
            <person name="Natvig D."/>
            <person name="Lalanne C."/>
            <person name="Gautier V."/>
            <person name="Ament-Velasquez S.L."/>
            <person name="Kruys A."/>
            <person name="Hutchinson M.I."/>
            <person name="Powell A.J."/>
            <person name="Barry K."/>
            <person name="Miller A.N."/>
            <person name="Grigoriev I.V."/>
            <person name="Debuchy R."/>
            <person name="Gladieux P."/>
            <person name="Thoren M.H."/>
            <person name="Johannesson H."/>
        </authorList>
    </citation>
    <scope>NUCLEOTIDE SEQUENCE</scope>
    <source>
        <strain evidence="3">SMH2532-1</strain>
    </source>
</reference>
<feature type="compositionally biased region" description="Polar residues" evidence="1">
    <location>
        <begin position="167"/>
        <end position="187"/>
    </location>
</feature>
<feature type="domain" description="DUF7932" evidence="2">
    <location>
        <begin position="243"/>
        <end position="341"/>
    </location>
</feature>
<keyword evidence="4" id="KW-1185">Reference proteome</keyword>
<name>A0AA39Y7E6_9PEZI</name>
<dbReference type="AlphaFoldDB" id="A0AA39Y7E6"/>
<feature type="compositionally biased region" description="Gly residues" evidence="1">
    <location>
        <begin position="99"/>
        <end position="116"/>
    </location>
</feature>
<evidence type="ECO:0000256" key="1">
    <source>
        <dbReference type="SAM" id="MobiDB-lite"/>
    </source>
</evidence>
<feature type="compositionally biased region" description="Gly residues" evidence="1">
    <location>
        <begin position="153"/>
        <end position="164"/>
    </location>
</feature>
<dbReference type="InterPro" id="IPR057692">
    <property type="entry name" value="DUF7932"/>
</dbReference>
<evidence type="ECO:0000313" key="3">
    <source>
        <dbReference type="EMBL" id="KAK0646765.1"/>
    </source>
</evidence>
<dbReference type="Pfam" id="PF25560">
    <property type="entry name" value="DUF7932"/>
    <property type="match status" value="1"/>
</dbReference>
<feature type="compositionally biased region" description="Polar residues" evidence="1">
    <location>
        <begin position="19"/>
        <end position="31"/>
    </location>
</feature>
<evidence type="ECO:0000259" key="2">
    <source>
        <dbReference type="Pfam" id="PF25560"/>
    </source>
</evidence>
<evidence type="ECO:0000313" key="4">
    <source>
        <dbReference type="Proteomes" id="UP001174936"/>
    </source>
</evidence>
<dbReference type="EMBL" id="JAULSV010000004">
    <property type="protein sequence ID" value="KAK0646765.1"/>
    <property type="molecule type" value="Genomic_DNA"/>
</dbReference>
<feature type="compositionally biased region" description="Low complexity" evidence="1">
    <location>
        <begin position="33"/>
        <end position="49"/>
    </location>
</feature>
<accession>A0AA39Y7E6</accession>
<feature type="region of interest" description="Disordered" evidence="1">
    <location>
        <begin position="99"/>
        <end position="216"/>
    </location>
</feature>
<comment type="caution">
    <text evidence="3">The sequence shown here is derived from an EMBL/GenBank/DDBJ whole genome shotgun (WGS) entry which is preliminary data.</text>
</comment>